<dbReference type="EMBL" id="CP147247">
    <property type="protein sequence ID" value="WYJ90921.1"/>
    <property type="molecule type" value="Genomic_DNA"/>
</dbReference>
<evidence type="ECO:0000256" key="1">
    <source>
        <dbReference type="SAM" id="SignalP"/>
    </source>
</evidence>
<evidence type="ECO:0000313" key="3">
    <source>
        <dbReference type="EMBL" id="WYJ90921.1"/>
    </source>
</evidence>
<dbReference type="EMBL" id="NGMM01000002">
    <property type="protein sequence ID" value="OTP17313.1"/>
    <property type="molecule type" value="Genomic_DNA"/>
</dbReference>
<organism evidence="2">
    <name type="scientific">Candidatus Enterococcus clewellii</name>
    <dbReference type="NCBI Taxonomy" id="1834193"/>
    <lineage>
        <taxon>Bacteria</taxon>
        <taxon>Bacillati</taxon>
        <taxon>Bacillota</taxon>
        <taxon>Bacilli</taxon>
        <taxon>Lactobacillales</taxon>
        <taxon>Enterococcaceae</taxon>
        <taxon>Enterococcus</taxon>
    </lineage>
</organism>
<feature type="signal peptide" evidence="1">
    <location>
        <begin position="1"/>
        <end position="29"/>
    </location>
</feature>
<keyword evidence="1" id="KW-0732">Signal</keyword>
<keyword evidence="4" id="KW-1185">Reference proteome</keyword>
<protein>
    <submittedName>
        <fullName evidence="2">Uncharacterized protein</fullName>
    </submittedName>
</protein>
<sequence length="214" mass="24021">MKKKIFLKISSLVIVGVTSLVLGTTGANAASFEDMKEHVESGEGQIYNPISNEIMDEEKSLEYVQYIEEAVENPDSEEIPEETQIAAFIETKSDNPIQLQEDAIFPAKMARGAHPPTSKPVVVDDFARPYQSNTFSGSGWRFSGMRFTVRNVSKNPYFGVRATLDTFTFFNGMHDVFVPVSNTFVYTISNFRGTPLDGYFATWNPVSGSRYYIY</sequence>
<reference evidence="3" key="3">
    <citation type="submission" date="2024-03" db="EMBL/GenBank/DDBJ databases">
        <title>The Genome Sequence of Enterococcus sp. DIV0242b.</title>
        <authorList>
            <consortium name="The Broad Institute Genomics Platform"/>
            <consortium name="The Broad Institute Microbial Omics Core"/>
            <consortium name="The Broad Institute Genomic Center for Infectious Diseases"/>
            <person name="Earl A."/>
            <person name="Manson A."/>
            <person name="Gilmore M."/>
            <person name="Schwartman J."/>
            <person name="Shea T."/>
            <person name="Abouelleil A."/>
            <person name="Cao P."/>
            <person name="Chapman S."/>
            <person name="Cusick C."/>
            <person name="Young S."/>
            <person name="Neafsey D."/>
            <person name="Nusbaum C."/>
            <person name="Birren B."/>
        </authorList>
    </citation>
    <scope>NUCLEOTIDE SEQUENCE</scope>
    <source>
        <strain evidence="3">9E7_DIV0242</strain>
    </source>
</reference>
<dbReference type="AlphaFoldDB" id="A0A242K823"/>
<reference evidence="2" key="1">
    <citation type="submission" date="2017-05" db="EMBL/GenBank/DDBJ databases">
        <title>The Genome Sequence of Enterococcus sp. 9E7_DIV0242.</title>
        <authorList>
            <consortium name="The Broad Institute Genomics Platform"/>
            <consortium name="The Broad Institute Genomic Center for Infectious Diseases"/>
            <person name="Earl A."/>
            <person name="Manson A."/>
            <person name="Schwartman J."/>
            <person name="Gilmore M."/>
            <person name="Abouelleil A."/>
            <person name="Cao P."/>
            <person name="Chapman S."/>
            <person name="Cusick C."/>
            <person name="Shea T."/>
            <person name="Young S."/>
            <person name="Neafsey D."/>
            <person name="Nusbaum C."/>
            <person name="Birren B."/>
        </authorList>
    </citation>
    <scope>NUCLEOTIDE SEQUENCE [LARGE SCALE GENOMIC DNA]</scope>
    <source>
        <strain evidence="2">9E7_DIV0242</strain>
    </source>
</reference>
<dbReference type="Proteomes" id="UP000195141">
    <property type="component" value="Chromosome"/>
</dbReference>
<proteinExistence type="predicted"/>
<accession>A0A242K823</accession>
<dbReference type="OrthoDB" id="2186567at2"/>
<evidence type="ECO:0000313" key="2">
    <source>
        <dbReference type="EMBL" id="OTP17313.1"/>
    </source>
</evidence>
<name>A0A242K823_9ENTE</name>
<dbReference type="RefSeq" id="WP_086348551.1">
    <property type="nucleotide sequence ID" value="NZ_CP147247.1"/>
</dbReference>
<reference evidence="3" key="2">
    <citation type="submission" date="2017-05" db="EMBL/GenBank/DDBJ databases">
        <authorList>
            <consortium name="The Broad Institute Genomics Platform"/>
            <consortium name="The Broad Institute Genomic Center for Infectious Diseases"/>
            <person name="Earl A."/>
            <person name="Manson A."/>
            <person name="Schwartman J."/>
            <person name="Gilmore M."/>
            <person name="Abouelleil A."/>
            <person name="Cao P."/>
            <person name="Chapman S."/>
            <person name="Cusick C."/>
            <person name="Shea T."/>
            <person name="Young S."/>
            <person name="Neafsey D."/>
            <person name="Nusbaum C."/>
            <person name="Birren B."/>
        </authorList>
    </citation>
    <scope>NUCLEOTIDE SEQUENCE</scope>
    <source>
        <strain evidence="3">9E7_DIV0242</strain>
    </source>
</reference>
<gene>
    <name evidence="2" type="ORF">A5888_001451</name>
    <name evidence="3" type="ORF">A5888_002689</name>
</gene>
<evidence type="ECO:0000313" key="4">
    <source>
        <dbReference type="Proteomes" id="UP000195141"/>
    </source>
</evidence>
<feature type="chain" id="PRO_5012173260" evidence="1">
    <location>
        <begin position="30"/>
        <end position="214"/>
    </location>
</feature>